<organism evidence="1 2">
    <name type="scientific">Nitrosotalea devaniterrae</name>
    <dbReference type="NCBI Taxonomy" id="1078905"/>
    <lineage>
        <taxon>Archaea</taxon>
        <taxon>Nitrososphaerota</taxon>
        <taxon>Nitrososphaeria</taxon>
        <taxon>Nitrosotaleales</taxon>
        <taxon>Nitrosotaleaceae</taxon>
        <taxon>Nitrosotalea</taxon>
    </lineage>
</organism>
<proteinExistence type="predicted"/>
<keyword evidence="2" id="KW-1185">Reference proteome</keyword>
<name>A0A128A2I1_9ARCH</name>
<accession>A0A128A2I1</accession>
<gene>
    <name evidence="1" type="ORF">NDEV_0784</name>
</gene>
<dbReference type="Proteomes" id="UP000196239">
    <property type="component" value="Chromosome 1"/>
</dbReference>
<protein>
    <submittedName>
        <fullName evidence="1">Uncharacterized protein</fullName>
    </submittedName>
</protein>
<evidence type="ECO:0000313" key="1">
    <source>
        <dbReference type="EMBL" id="CUR51549.1"/>
    </source>
</evidence>
<dbReference type="EMBL" id="LN890280">
    <property type="protein sequence ID" value="CUR51549.1"/>
    <property type="molecule type" value="Genomic_DNA"/>
</dbReference>
<reference evidence="2" key="1">
    <citation type="submission" date="2015-10" db="EMBL/GenBank/DDBJ databases">
        <authorList>
            <person name="Lehtovirta-Morley L.E."/>
            <person name="Vieille C."/>
        </authorList>
    </citation>
    <scope>NUCLEOTIDE SEQUENCE [LARGE SCALE GENOMIC DNA]</scope>
</reference>
<evidence type="ECO:0000313" key="2">
    <source>
        <dbReference type="Proteomes" id="UP000196239"/>
    </source>
</evidence>
<dbReference type="AlphaFoldDB" id="A0A128A2I1"/>
<dbReference type="KEGG" id="ndv:NDEV_0784"/>
<sequence length="135" mass="15059">MSMAQDLNPVSWGAQDRYQAHFIVKIMVGCDDEDFLARPTLATKGFFASKKVTGVKWVGGKLADTLNADDSLKTMMTKLSYKDAQINVEPSKGGVRIFGKWKDSYDFTMTKELFAVYDRIAYGIKTMSCPPPVQS</sequence>